<keyword evidence="17" id="KW-0067">ATP-binding</keyword>
<dbReference type="InterPro" id="IPR036640">
    <property type="entry name" value="ABC1_TM_sf"/>
</dbReference>
<feature type="transmembrane region" description="Helical" evidence="28">
    <location>
        <begin position="292"/>
        <end position="312"/>
    </location>
</feature>
<keyword evidence="13 28" id="KW-0812">Transmembrane</keyword>
<dbReference type="FunFam" id="3.90.550.50:FF:000017">
    <property type="entry name" value="Glycoprotein-N-acetylgalactosamine 3-beta-galactosyltransferase 1"/>
    <property type="match status" value="1"/>
</dbReference>
<feature type="transmembrane region" description="Helical" evidence="28">
    <location>
        <begin position="432"/>
        <end position="452"/>
    </location>
</feature>
<dbReference type="Pfam" id="PF00664">
    <property type="entry name" value="ABC_membrane"/>
    <property type="match status" value="2"/>
</dbReference>
<keyword evidence="9" id="KW-0813">Transport</keyword>
<feature type="domain" description="ABC transmembrane type-1" evidence="30">
    <location>
        <begin position="120"/>
        <end position="460"/>
    </location>
</feature>
<evidence type="ECO:0000256" key="4">
    <source>
        <dbReference type="ARBA" id="ARBA00004922"/>
    </source>
</evidence>
<evidence type="ECO:0000256" key="5">
    <source>
        <dbReference type="ARBA" id="ARBA00006462"/>
    </source>
</evidence>
<feature type="compositionally biased region" description="Basic and acidic residues" evidence="27">
    <location>
        <begin position="771"/>
        <end position="796"/>
    </location>
</feature>
<comment type="subunit">
    <text evidence="7">Homodimer; disulfide-linked.</text>
</comment>
<feature type="region of interest" description="Disordered" evidence="27">
    <location>
        <begin position="751"/>
        <end position="799"/>
    </location>
</feature>
<feature type="transmembrane region" description="Helical" evidence="28">
    <location>
        <begin position="217"/>
        <end position="241"/>
    </location>
</feature>
<evidence type="ECO:0000256" key="14">
    <source>
        <dbReference type="ARBA" id="ARBA00022723"/>
    </source>
</evidence>
<evidence type="ECO:0000256" key="15">
    <source>
        <dbReference type="ARBA" id="ARBA00022737"/>
    </source>
</evidence>
<feature type="transmembrane region" description="Helical" evidence="28">
    <location>
        <begin position="1077"/>
        <end position="1095"/>
    </location>
</feature>
<dbReference type="GO" id="GO:0090374">
    <property type="term" value="P:oligopeptide export from mitochondrion"/>
    <property type="evidence" value="ECO:0007669"/>
    <property type="project" value="TreeGrafter"/>
</dbReference>
<keyword evidence="10" id="KW-1003">Cell membrane</keyword>
<feature type="transmembrane region" description="Helical" evidence="28">
    <location>
        <begin position="152"/>
        <end position="175"/>
    </location>
</feature>
<evidence type="ECO:0000256" key="20">
    <source>
        <dbReference type="ARBA" id="ARBA00022989"/>
    </source>
</evidence>
<dbReference type="GO" id="GO:0016263">
    <property type="term" value="F:glycoprotein-N-acetylgalactosamine 3-beta-galactosyltransferase activity"/>
    <property type="evidence" value="ECO:0007669"/>
    <property type="project" value="UniProtKB-EC"/>
</dbReference>
<dbReference type="Pfam" id="PF00005">
    <property type="entry name" value="ABC_tran"/>
    <property type="match status" value="2"/>
</dbReference>
<dbReference type="Gene3D" id="1.20.1560.10">
    <property type="entry name" value="ABC transporter type 1, transmembrane domain"/>
    <property type="match status" value="1"/>
</dbReference>
<evidence type="ECO:0000256" key="23">
    <source>
        <dbReference type="ARBA" id="ARBA00023180"/>
    </source>
</evidence>
<dbReference type="RefSeq" id="XP_022303217.1">
    <property type="nucleotide sequence ID" value="XM_022447509.1"/>
</dbReference>
<dbReference type="CDD" id="cd03249">
    <property type="entry name" value="ABC_MTABC3_MDL1_MDL2"/>
    <property type="match status" value="2"/>
</dbReference>
<accession>A0A8B8BIN2</accession>
<keyword evidence="16" id="KW-0547">Nucleotide-binding</keyword>
<feature type="domain" description="ABC transporter" evidence="29">
    <location>
        <begin position="495"/>
        <end position="731"/>
    </location>
</feature>
<feature type="region of interest" description="Disordered" evidence="27">
    <location>
        <begin position="1"/>
        <end position="98"/>
    </location>
</feature>
<feature type="transmembrane region" description="Helical" evidence="28">
    <location>
        <begin position="952"/>
        <end position="980"/>
    </location>
</feature>
<feature type="transmembrane region" description="Helical" evidence="28">
    <location>
        <begin position="116"/>
        <end position="140"/>
    </location>
</feature>
<keyword evidence="14" id="KW-0479">Metal-binding</keyword>
<dbReference type="FunFam" id="3.40.50.300:FF:000479">
    <property type="entry name" value="Multidrug resistance protein 1A"/>
    <property type="match status" value="1"/>
</dbReference>
<keyword evidence="31" id="KW-1185">Reference proteome</keyword>
<dbReference type="InterPro" id="IPR011527">
    <property type="entry name" value="ABC1_TM_dom"/>
</dbReference>
<evidence type="ECO:0000256" key="18">
    <source>
        <dbReference type="ARBA" id="ARBA00022967"/>
    </source>
</evidence>
<dbReference type="PANTHER" id="PTHR43394">
    <property type="entry name" value="ATP-DEPENDENT PERMEASE MDL1, MITOCHONDRIAL"/>
    <property type="match status" value="1"/>
</dbReference>
<dbReference type="InterPro" id="IPR003378">
    <property type="entry name" value="Fringe-like_glycosylTrfase"/>
</dbReference>
<evidence type="ECO:0000256" key="13">
    <source>
        <dbReference type="ARBA" id="ARBA00022692"/>
    </source>
</evidence>
<dbReference type="Gene3D" id="3.40.50.300">
    <property type="entry name" value="P-loop containing nucleotide triphosphate hydrolases"/>
    <property type="match status" value="2"/>
</dbReference>
<dbReference type="InterPro" id="IPR027417">
    <property type="entry name" value="P-loop_NTPase"/>
</dbReference>
<proteinExistence type="inferred from homology"/>
<comment type="similarity">
    <text evidence="6">Belongs to the ABC transporter superfamily. ABCB family. Multidrug resistance exporter (TC 3.A.1.201) subfamily.</text>
</comment>
<dbReference type="InterPro" id="IPR003439">
    <property type="entry name" value="ABC_transporter-like_ATP-bd"/>
</dbReference>
<evidence type="ECO:0000256" key="21">
    <source>
        <dbReference type="ARBA" id="ARBA00023136"/>
    </source>
</evidence>
<dbReference type="FunFam" id="3.40.50.300:FF:000205">
    <property type="entry name" value="ABC transporter B family member 4"/>
    <property type="match status" value="1"/>
</dbReference>
<evidence type="ECO:0000256" key="3">
    <source>
        <dbReference type="ARBA" id="ARBA00004651"/>
    </source>
</evidence>
<keyword evidence="18" id="KW-1278">Translocase</keyword>
<evidence type="ECO:0000313" key="32">
    <source>
        <dbReference type="RefSeq" id="XP_022303217.1"/>
    </source>
</evidence>
<keyword evidence="19" id="KW-0735">Signal-anchor</keyword>
<feature type="domain" description="ABC transporter" evidence="29">
    <location>
        <begin position="1141"/>
        <end position="1379"/>
    </location>
</feature>
<evidence type="ECO:0000256" key="1">
    <source>
        <dbReference type="ARBA" id="ARBA00001936"/>
    </source>
</evidence>
<dbReference type="SMART" id="SM00382">
    <property type="entry name" value="AAA"/>
    <property type="match status" value="2"/>
</dbReference>
<evidence type="ECO:0000256" key="2">
    <source>
        <dbReference type="ARBA" id="ARBA00004606"/>
    </source>
</evidence>
<dbReference type="InterPro" id="IPR039421">
    <property type="entry name" value="Type_1_exporter"/>
</dbReference>
<dbReference type="GO" id="GO:0030145">
    <property type="term" value="F:manganese ion binding"/>
    <property type="evidence" value="ECO:0007669"/>
    <property type="project" value="UniProtKB-ARBA"/>
</dbReference>
<evidence type="ECO:0000256" key="27">
    <source>
        <dbReference type="SAM" id="MobiDB-lite"/>
    </source>
</evidence>
<evidence type="ECO:0000256" key="16">
    <source>
        <dbReference type="ARBA" id="ARBA00022741"/>
    </source>
</evidence>
<dbReference type="PROSITE" id="PS50929">
    <property type="entry name" value="ABC_TM1F"/>
    <property type="match status" value="2"/>
</dbReference>
<comment type="cofactor">
    <cofactor evidence="1">
        <name>Mn(2+)</name>
        <dbReference type="ChEBI" id="CHEBI:29035"/>
    </cofactor>
</comment>
<dbReference type="SUPFAM" id="SSF52540">
    <property type="entry name" value="P-loop containing nucleoside triphosphate hydrolases"/>
    <property type="match status" value="2"/>
</dbReference>
<comment type="pathway">
    <text evidence="4">Protein modification; protein glycosylation.</text>
</comment>
<feature type="transmembrane region" description="Helical" evidence="28">
    <location>
        <begin position="1043"/>
        <end position="1065"/>
    </location>
</feature>
<dbReference type="GO" id="GO:0016887">
    <property type="term" value="F:ATP hydrolysis activity"/>
    <property type="evidence" value="ECO:0007669"/>
    <property type="project" value="InterPro"/>
</dbReference>
<name>A0A8B8BIN2_CRAVI</name>
<evidence type="ECO:0000256" key="24">
    <source>
        <dbReference type="ARBA" id="ARBA00023211"/>
    </source>
</evidence>
<dbReference type="InterPro" id="IPR003593">
    <property type="entry name" value="AAA+_ATPase"/>
</dbReference>
<dbReference type="CDD" id="cd18577">
    <property type="entry name" value="ABC_6TM_Pgp_ABCB1_D1_like"/>
    <property type="match status" value="1"/>
</dbReference>
<evidence type="ECO:0000256" key="22">
    <source>
        <dbReference type="ARBA" id="ARBA00023157"/>
    </source>
</evidence>
<dbReference type="GO" id="GO:0015421">
    <property type="term" value="F:ABC-type oligopeptide transporter activity"/>
    <property type="evidence" value="ECO:0007669"/>
    <property type="project" value="TreeGrafter"/>
</dbReference>
<evidence type="ECO:0000259" key="29">
    <source>
        <dbReference type="PROSITE" id="PS50893"/>
    </source>
</evidence>
<comment type="subcellular location">
    <subcellularLocation>
        <location evidence="3">Cell membrane</location>
        <topology evidence="3">Multi-pass membrane protein</topology>
    </subcellularLocation>
    <subcellularLocation>
        <location evidence="2">Membrane</location>
        <topology evidence="2">Single-pass type II membrane protein</topology>
    </subcellularLocation>
</comment>
<evidence type="ECO:0000256" key="9">
    <source>
        <dbReference type="ARBA" id="ARBA00022448"/>
    </source>
</evidence>
<feature type="transmembrane region" description="Helical" evidence="28">
    <location>
        <begin position="815"/>
        <end position="838"/>
    </location>
</feature>
<keyword evidence="24" id="KW-0464">Manganese</keyword>
<dbReference type="FunFam" id="1.20.1560.10:FF:000018">
    <property type="entry name" value="ATP-binding cassette subfamily B member 11"/>
    <property type="match status" value="1"/>
</dbReference>
<keyword evidence="20 28" id="KW-1133">Transmembrane helix</keyword>
<dbReference type="OrthoDB" id="6500128at2759"/>
<gene>
    <name evidence="32" type="primary">LOC111110863</name>
</gene>
<feature type="transmembrane region" description="Helical" evidence="28">
    <location>
        <begin position="318"/>
        <end position="334"/>
    </location>
</feature>
<evidence type="ECO:0000256" key="11">
    <source>
        <dbReference type="ARBA" id="ARBA00022676"/>
    </source>
</evidence>
<organism evidence="31 32">
    <name type="scientific">Crassostrea virginica</name>
    <name type="common">Eastern oyster</name>
    <dbReference type="NCBI Taxonomy" id="6565"/>
    <lineage>
        <taxon>Eukaryota</taxon>
        <taxon>Metazoa</taxon>
        <taxon>Spiralia</taxon>
        <taxon>Lophotrochozoa</taxon>
        <taxon>Mollusca</taxon>
        <taxon>Bivalvia</taxon>
        <taxon>Autobranchia</taxon>
        <taxon>Pteriomorphia</taxon>
        <taxon>Ostreida</taxon>
        <taxon>Ostreoidea</taxon>
        <taxon>Ostreidae</taxon>
        <taxon>Crassostrea</taxon>
    </lineage>
</organism>
<feature type="compositionally biased region" description="Basic and acidic residues" evidence="27">
    <location>
        <begin position="753"/>
        <end position="762"/>
    </location>
</feature>
<dbReference type="GO" id="GO:0005743">
    <property type="term" value="C:mitochondrial inner membrane"/>
    <property type="evidence" value="ECO:0007669"/>
    <property type="project" value="TreeGrafter"/>
</dbReference>
<evidence type="ECO:0000256" key="7">
    <source>
        <dbReference type="ARBA" id="ARBA00011748"/>
    </source>
</evidence>
<feature type="transmembrane region" description="Helical" evidence="28">
    <location>
        <begin position="397"/>
        <end position="420"/>
    </location>
</feature>
<evidence type="ECO:0000256" key="26">
    <source>
        <dbReference type="ARBA" id="ARBA00059245"/>
    </source>
</evidence>
<dbReference type="InterPro" id="IPR017871">
    <property type="entry name" value="ABC_transporter-like_CS"/>
</dbReference>
<evidence type="ECO:0000256" key="25">
    <source>
        <dbReference type="ARBA" id="ARBA00040898"/>
    </source>
</evidence>
<feature type="compositionally biased region" description="Basic and acidic residues" evidence="27">
    <location>
        <begin position="63"/>
        <end position="98"/>
    </location>
</feature>
<feature type="transmembrane region" description="Helical" evidence="28">
    <location>
        <begin position="858"/>
        <end position="877"/>
    </location>
</feature>
<keyword evidence="15" id="KW-0677">Repeat</keyword>
<comment type="similarity">
    <text evidence="5">Belongs to the glycosyltransferase 31 family. Beta3-Gal-T subfamily.</text>
</comment>
<feature type="domain" description="ABC transmembrane type-1" evidence="30">
    <location>
        <begin position="819"/>
        <end position="1106"/>
    </location>
</feature>
<evidence type="ECO:0000256" key="17">
    <source>
        <dbReference type="ARBA" id="ARBA00022840"/>
    </source>
</evidence>
<evidence type="ECO:0000256" key="10">
    <source>
        <dbReference type="ARBA" id="ARBA00022475"/>
    </source>
</evidence>
<dbReference type="PROSITE" id="PS00211">
    <property type="entry name" value="ABC_TRANSPORTER_1"/>
    <property type="match status" value="2"/>
</dbReference>
<dbReference type="PANTHER" id="PTHR43394:SF27">
    <property type="entry name" value="ATP-DEPENDENT TRANSLOCASE ABCB1-LIKE"/>
    <property type="match status" value="1"/>
</dbReference>
<keyword evidence="12" id="KW-0808">Transferase</keyword>
<dbReference type="Gene3D" id="3.90.550.50">
    <property type="match status" value="1"/>
</dbReference>
<keyword evidence="23" id="KW-0325">Glycoprotein</keyword>
<dbReference type="Proteomes" id="UP000694844">
    <property type="component" value="Chromosome 9"/>
</dbReference>
<dbReference type="SUPFAM" id="SSF90123">
    <property type="entry name" value="ABC transporter transmembrane region"/>
    <property type="match status" value="2"/>
</dbReference>
<evidence type="ECO:0000313" key="31">
    <source>
        <dbReference type="Proteomes" id="UP000694844"/>
    </source>
</evidence>
<dbReference type="GO" id="GO:0005524">
    <property type="term" value="F:ATP binding"/>
    <property type="evidence" value="ECO:0007669"/>
    <property type="project" value="UniProtKB-KW"/>
</dbReference>
<dbReference type="Pfam" id="PF02434">
    <property type="entry name" value="Fringe"/>
    <property type="match status" value="1"/>
</dbReference>
<keyword evidence="21 28" id="KW-0472">Membrane</keyword>
<evidence type="ECO:0000256" key="8">
    <source>
        <dbReference type="ARBA" id="ARBA00012557"/>
    </source>
</evidence>
<reference evidence="32" key="1">
    <citation type="submission" date="2025-08" db="UniProtKB">
        <authorList>
            <consortium name="RefSeq"/>
        </authorList>
    </citation>
    <scope>IDENTIFICATION</scope>
    <source>
        <tissue evidence="32">Whole sample</tissue>
    </source>
</reference>
<dbReference type="EC" id="2.4.1.122" evidence="8"/>
<dbReference type="GO" id="GO:0005886">
    <property type="term" value="C:plasma membrane"/>
    <property type="evidence" value="ECO:0007669"/>
    <property type="project" value="UniProtKB-SubCell"/>
</dbReference>
<evidence type="ECO:0000259" key="30">
    <source>
        <dbReference type="PROSITE" id="PS50929"/>
    </source>
</evidence>
<dbReference type="PROSITE" id="PS50893">
    <property type="entry name" value="ABC_TRANSPORTER_2"/>
    <property type="match status" value="2"/>
</dbReference>
<keyword evidence="22" id="KW-1015">Disulfide bond</keyword>
<dbReference type="CDD" id="cd18578">
    <property type="entry name" value="ABC_6TM_Pgp_ABCB1_D2_like"/>
    <property type="match status" value="1"/>
</dbReference>
<comment type="function">
    <text evidence="26">Glycosyltransferase that generates the core 1 O-glycan Gal-beta1-3GalNAc-alpha1-Ser/Thr (T antigen), which is a precursor for many extended O-glycans in glycoproteins.</text>
</comment>
<dbReference type="GeneID" id="111110863"/>
<evidence type="ECO:0000256" key="6">
    <source>
        <dbReference type="ARBA" id="ARBA00007577"/>
    </source>
</evidence>
<sequence length="1770" mass="195242">MSEEKFENKVAPLDLDTARKPDQLPPMENGATGTDVKQSAALPSIDSGKIKSNLSPLPPIGQNEKKDLANGKAADGEESKKDESKKDEGKEEEKKEEEQKMVGALEIFKYGTCFDYFLMALGTFCAICHGAALPSMIIVFGDMTNTFVNSGIYYNWLLTISSYLTTVGISIQSAVTNPSILSSHKTALQASPYNVTDFSALDTAISQDLLETMKVFVYYYIGIGCGVLIFGYGQLACWVTAAERQTHRIRLAFFRNAMRQEIGWFDTHDAGELNTRLTGDVNKIQMGIGDKMGICFQWTSSFLTGVVIGFVYGWKLTLVILAFSPLIMVAALIQDKMITTASSKGLDAYAKAGAVADEVLGAIRTVVAFGGQDKECERYSVHLNDAKGSGIKKGITVGFSMGLIYFIVFSVYGFGFWYGAKIVREDSDYDPGNVLIVFFSIMIAAFSLGYATPPLAKFSEARGAAFTVYQMIEKVPEIDSSSEEGLKPNEMLGSVEIKNVKFRYPARPEVQVLKGVSLDISRGETVALVGSSGCGKSTIIQLLQRFYDPEEGEICLDKNNIKTLNLKWLRRHIGIVSQEPVLFATTIAENIRFGKEDVTDEEIKAACVMANAHDFIDTLPDKYETLVGERGAQMSGGQKQRIAIARALVKDPKILLLDEATSALDTESESVVQEALDKARAGRTTIVVAHRLSTIKTANKIAGFEQGELKEMGTHDQLMQKGGVYATLVNMQTKNQTVDAEEEELIAEFTGATKDKTPEKGGHQLHRQHTIHLDKKKEEKKEEKEKEGEEKDKKKDEEEEQAGLGRILKMNAPEWPFILFGSLGAIINGGAQPAFAIIFSEILGTFALTSTSEQEDKMLMWTLLMVGVGVVSFITYLTQGYCFSVSGENLTLRLRKSCFRALMRQDMEYFDDPKNSTGALTTRLATEAAEVQGASGAQLGTMLQNLANIGTGVIIGFVYGWQLTLVILAFIPIIGIAGVLQMKLLEGVSGQNKEALEESGKTATEAIENIRTVASLCQEDRMLVLYKEQLDPPYKTALRKSHLTGIAFAASTAVMFFAYATAFYFGAYMIKENEMTYTEVFLVFSAIVFGAMAMGESSAFAPDAGKATKSATLIFKLLDREPKIDPYSEEGIKDENFTSAVTFKDVRFRYPNRPDVEVLQGLNLEVTPGETLALVGASGCGKSTTMQLIERFYDPEAGDVMLDKNCVKDLNVQWLRQQIGIVSQEPVLFDCSIAENIAYGDNSREVPMAEIIEAARKANIHEFISSLPSGYETMCGDKGTQLSGGQKQRVAIARGLVRNPKILLLDEATSALDTESEKIVQEALDKARQGRTCIVIAHRLSTIQNADKICVIKHGQVAEQGRHSELIATEIYHSPKTTSSNQGFVFGGFLPESPHSHGENDNVAGPKEVIEWADQHFATHSEERSEVAKLLEKKVRVLCWVMTNPQNHESKARHVKATWGKRCNKLLFMSSTADASLPAVPLKVSEGRNNLWAKTKAAFKYVYTNHYNDADWFLKADDDTYVILENLRYFLADKNTNEAVYFGRRFKPYVPQGYMSGGAGYVLSKTALQKFVAKGVDDPKFCRVDAGGAEDLEFGKCMQRVGVTAGDSLDKLGRERFMPFVPEHHLIPGILPKDMWYFSYNFHPVKQGPECCSDYAISFHYVNPNMMYVLEYLIYHLKPYGVNSVTKIEMEPNKKEDEEKAPIKIDVVEKTLTAKNLNPKPVAKSTDSPKVSPTTKGTPTPTPMPMETTEEKKTAAPKLDIPKPGEGSSS</sequence>
<evidence type="ECO:0000256" key="12">
    <source>
        <dbReference type="ARBA" id="ARBA00022679"/>
    </source>
</evidence>
<dbReference type="FunFam" id="1.20.1560.10:FF:000046">
    <property type="entry name" value="ATP-binding cassette subfamily B member 11"/>
    <property type="match status" value="1"/>
</dbReference>
<evidence type="ECO:0000256" key="28">
    <source>
        <dbReference type="SAM" id="Phobius"/>
    </source>
</evidence>
<protein>
    <recommendedName>
        <fullName evidence="25">Glycoprotein-N-acetylgalactosamine 3-beta-galactosyltransferase 1</fullName>
        <ecNumber evidence="8">2.4.1.122</ecNumber>
    </recommendedName>
</protein>
<evidence type="ECO:0000256" key="19">
    <source>
        <dbReference type="ARBA" id="ARBA00022968"/>
    </source>
</evidence>
<keyword evidence="11" id="KW-0328">Glycosyltransferase</keyword>
<feature type="region of interest" description="Disordered" evidence="27">
    <location>
        <begin position="1715"/>
        <end position="1770"/>
    </location>
</feature>